<dbReference type="Pfam" id="PF09557">
    <property type="entry name" value="DUF2382"/>
    <property type="match status" value="1"/>
</dbReference>
<feature type="domain" description="PRC-barrel" evidence="1">
    <location>
        <begin position="22"/>
        <end position="74"/>
    </location>
</feature>
<evidence type="ECO:0000313" key="3">
    <source>
        <dbReference type="EMBL" id="MET1756607.1"/>
    </source>
</evidence>
<evidence type="ECO:0000259" key="2">
    <source>
        <dbReference type="Pfam" id="PF09557"/>
    </source>
</evidence>
<dbReference type="InterPro" id="IPR027275">
    <property type="entry name" value="PRC-brl_dom"/>
</dbReference>
<comment type="caution">
    <text evidence="3">The sequence shown here is derived from an EMBL/GenBank/DDBJ whole genome shotgun (WGS) entry which is preliminary data.</text>
</comment>
<dbReference type="InterPro" id="IPR011033">
    <property type="entry name" value="PRC_barrel-like_sf"/>
</dbReference>
<sequence length="220" mass="24597">MNAHTNVRKLACLDDWQLEHPDQDLRGKTLVDLQGREIGRVDDMLADLEDERVVALRLHDNRIVNIANVDIRGGRPVLTADAAQIPQPADGFDREAVTTEHIPVIEETLDVGKREVDLGAVRIRSRVVSETVGENVTLRNEHVNVERRPAHEAISEADAEALLKDRTIDVTETGERVVVGKHATVTGEVVVDKEVDTRTERVEGVVRHTEVDVDRDAKRR</sequence>
<dbReference type="InterPro" id="IPR019060">
    <property type="entry name" value="DUF2382"/>
</dbReference>
<proteinExistence type="predicted"/>
<dbReference type="InterPro" id="IPR014747">
    <property type="entry name" value="Bac_photo_RC_H_C"/>
</dbReference>
<organism evidence="3 4">
    <name type="scientific">Novosphingobium kalidii</name>
    <dbReference type="NCBI Taxonomy" id="3230299"/>
    <lineage>
        <taxon>Bacteria</taxon>
        <taxon>Pseudomonadati</taxon>
        <taxon>Pseudomonadota</taxon>
        <taxon>Alphaproteobacteria</taxon>
        <taxon>Sphingomonadales</taxon>
        <taxon>Sphingomonadaceae</taxon>
        <taxon>Novosphingobium</taxon>
    </lineage>
</organism>
<evidence type="ECO:0000313" key="4">
    <source>
        <dbReference type="Proteomes" id="UP001548713"/>
    </source>
</evidence>
<dbReference type="EMBL" id="JBEWLY010000023">
    <property type="protein sequence ID" value="MET1756607.1"/>
    <property type="molecule type" value="Genomic_DNA"/>
</dbReference>
<protein>
    <submittedName>
        <fullName evidence="3">YsnF/AvaK domain-containing protein</fullName>
    </submittedName>
</protein>
<dbReference type="Gene3D" id="3.90.50.10">
    <property type="entry name" value="Photosynthetic Reaction Center, subunit H, domain 2"/>
    <property type="match status" value="1"/>
</dbReference>
<evidence type="ECO:0000259" key="1">
    <source>
        <dbReference type="Pfam" id="PF05239"/>
    </source>
</evidence>
<dbReference type="InterPro" id="IPR052967">
    <property type="entry name" value="Stress_Response_Assoc"/>
</dbReference>
<gene>
    <name evidence="3" type="ORF">ABVV53_14280</name>
</gene>
<reference evidence="3 4" key="1">
    <citation type="submission" date="2024-07" db="EMBL/GenBank/DDBJ databases">
        <title>Novosphingobium kalidii RD2P27.</title>
        <authorList>
            <person name="Sun J.-Q."/>
        </authorList>
    </citation>
    <scope>NUCLEOTIDE SEQUENCE [LARGE SCALE GENOMIC DNA]</scope>
    <source>
        <strain evidence="3 4">RD2P27</strain>
    </source>
</reference>
<feature type="domain" description="DUF2382" evidence="2">
    <location>
        <begin position="102"/>
        <end position="213"/>
    </location>
</feature>
<accession>A0ABV2D406</accession>
<dbReference type="RefSeq" id="WP_353985092.1">
    <property type="nucleotide sequence ID" value="NZ_JBEWLY010000023.1"/>
</dbReference>
<keyword evidence="4" id="KW-1185">Reference proteome</keyword>
<name>A0ABV2D406_9SPHN</name>
<dbReference type="PANTHER" id="PTHR38463:SF1">
    <property type="entry name" value="STRESS RESPONSE PROTEIN YSNF"/>
    <property type="match status" value="1"/>
</dbReference>
<dbReference type="PANTHER" id="PTHR38463">
    <property type="entry name" value="STRESS RESPONSE PROTEIN YSNF"/>
    <property type="match status" value="1"/>
</dbReference>
<dbReference type="Proteomes" id="UP001548713">
    <property type="component" value="Unassembled WGS sequence"/>
</dbReference>
<dbReference type="Pfam" id="PF05239">
    <property type="entry name" value="PRC"/>
    <property type="match status" value="1"/>
</dbReference>
<dbReference type="SUPFAM" id="SSF50346">
    <property type="entry name" value="PRC-barrel domain"/>
    <property type="match status" value="1"/>
</dbReference>